<dbReference type="InterPro" id="IPR036565">
    <property type="entry name" value="Mur-like_cat_sf"/>
</dbReference>
<dbReference type="InterPro" id="IPR000713">
    <property type="entry name" value="Mur_ligase_N"/>
</dbReference>
<reference evidence="15 16" key="1">
    <citation type="submission" date="2022-06" db="EMBL/GenBank/DDBJ databases">
        <title>Mesorhizobium sp. strain RP14 Genome sequencing and assembly.</title>
        <authorList>
            <person name="Kim I."/>
        </authorList>
    </citation>
    <scope>NUCLEOTIDE SEQUENCE [LARGE SCALE GENOMIC DNA]</scope>
    <source>
        <strain evidence="16">RP14(2022)</strain>
    </source>
</reference>
<sequence length="477" mass="50059">MSALWTGEEFAAAVGGRPVGSMPANVYGISIDTRSLKAGDAFFAITGDRTDGHNFLTAAAAAGASLLVVAEGRLAAMGRIATPMLVVPDVLRALEKAGEAARARAKAKVIAVTGSAGKTTTKEALRRALGTVGTVHAADKSFNNHWGVPLTLSRLPEDSDYAVFEIGMNHAGEIRPLTKLVKPDIAIITLIAPAHLGHFDNLEQIADAKAEIFEGVSEDGAALLNRDDPHYERLATAATVAGVKHIRSFGEHAKADYRLMGYTLEGDHSTASIMIDGDEIGFRVGAPGRHILQNALAVLGAAHLAGADVLRAAEGLADWSAERGRGQRHVLRLPDGNATLIDESYNANPASMQAALALLAASKTGKDGRRVAVLGDMLELGAHSTNFHAGLSEALVATKPDLVLLVGPEMRALKDAAPKSIAVTHRDTVDELQPLLLDLVKAGDVVMVKSSNGIGSSRLVDALIQKYPEPEPQAKRA</sequence>
<evidence type="ECO:0000256" key="2">
    <source>
        <dbReference type="ARBA" id="ARBA00022598"/>
    </source>
</evidence>
<evidence type="ECO:0000256" key="6">
    <source>
        <dbReference type="ARBA" id="ARBA00022960"/>
    </source>
</evidence>
<evidence type="ECO:0000256" key="8">
    <source>
        <dbReference type="ARBA" id="ARBA00023306"/>
    </source>
</evidence>
<comment type="function">
    <text evidence="10 11">Involved in cell wall formation. Catalyzes the final step in the synthesis of UDP-N-acetylmuramoyl-pentapeptide, the precursor of murein.</text>
</comment>
<organism evidence="15 16">
    <name type="scientific">Mesorhizobium liriopis</name>
    <dbReference type="NCBI Taxonomy" id="2953882"/>
    <lineage>
        <taxon>Bacteria</taxon>
        <taxon>Pseudomonadati</taxon>
        <taxon>Pseudomonadota</taxon>
        <taxon>Alphaproteobacteria</taxon>
        <taxon>Hyphomicrobiales</taxon>
        <taxon>Phyllobacteriaceae</taxon>
        <taxon>Mesorhizobium</taxon>
    </lineage>
</organism>
<feature type="domain" description="Mur ligase central" evidence="14">
    <location>
        <begin position="112"/>
        <end position="302"/>
    </location>
</feature>
<dbReference type="Gene3D" id="3.40.1190.10">
    <property type="entry name" value="Mur-like, catalytic domain"/>
    <property type="match status" value="1"/>
</dbReference>
<dbReference type="Pfam" id="PF01225">
    <property type="entry name" value="Mur_ligase"/>
    <property type="match status" value="1"/>
</dbReference>
<dbReference type="InterPro" id="IPR004101">
    <property type="entry name" value="Mur_ligase_C"/>
</dbReference>
<evidence type="ECO:0000259" key="12">
    <source>
        <dbReference type="Pfam" id="PF01225"/>
    </source>
</evidence>
<feature type="domain" description="Mur ligase C-terminal" evidence="13">
    <location>
        <begin position="337"/>
        <end position="451"/>
    </location>
</feature>
<dbReference type="NCBIfam" id="NF010693">
    <property type="entry name" value="PRK14093.1"/>
    <property type="match status" value="1"/>
</dbReference>
<keyword evidence="4 10" id="KW-0547">Nucleotide-binding</keyword>
<evidence type="ECO:0000256" key="11">
    <source>
        <dbReference type="RuleBase" id="RU004136"/>
    </source>
</evidence>
<evidence type="ECO:0000256" key="7">
    <source>
        <dbReference type="ARBA" id="ARBA00022984"/>
    </source>
</evidence>
<dbReference type="RefSeq" id="WP_252818228.1">
    <property type="nucleotide sequence ID" value="NZ_JAMXQS010000004.1"/>
</dbReference>
<keyword evidence="1 10" id="KW-0963">Cytoplasm</keyword>
<dbReference type="InterPro" id="IPR036615">
    <property type="entry name" value="Mur_ligase_C_dom_sf"/>
</dbReference>
<keyword evidence="7 10" id="KW-0573">Peptidoglycan synthesis</keyword>
<dbReference type="SUPFAM" id="SSF63418">
    <property type="entry name" value="MurE/MurF N-terminal domain"/>
    <property type="match status" value="1"/>
</dbReference>
<dbReference type="EC" id="6.3.2.10" evidence="10 11"/>
<gene>
    <name evidence="10" type="primary">murF</name>
    <name evidence="15" type="ORF">NGM99_09330</name>
</gene>
<comment type="caution">
    <text evidence="15">The sequence shown here is derived from an EMBL/GenBank/DDBJ whole genome shotgun (WGS) entry which is preliminary data.</text>
</comment>
<evidence type="ECO:0000256" key="10">
    <source>
        <dbReference type="HAMAP-Rule" id="MF_02019"/>
    </source>
</evidence>
<dbReference type="PANTHER" id="PTHR43024">
    <property type="entry name" value="UDP-N-ACETYLMURAMOYL-TRIPEPTIDE--D-ALANYL-D-ALANINE LIGASE"/>
    <property type="match status" value="1"/>
</dbReference>
<dbReference type="GO" id="GO:0016874">
    <property type="term" value="F:ligase activity"/>
    <property type="evidence" value="ECO:0007669"/>
    <property type="project" value="UniProtKB-KW"/>
</dbReference>
<dbReference type="Gene3D" id="3.40.1390.10">
    <property type="entry name" value="MurE/MurF, N-terminal domain"/>
    <property type="match status" value="1"/>
</dbReference>
<dbReference type="Gene3D" id="3.90.190.20">
    <property type="entry name" value="Mur ligase, C-terminal domain"/>
    <property type="match status" value="1"/>
</dbReference>
<dbReference type="HAMAP" id="MF_02019">
    <property type="entry name" value="MurF"/>
    <property type="match status" value="1"/>
</dbReference>
<feature type="domain" description="Mur ligase N-terminal catalytic" evidence="12">
    <location>
        <begin position="26"/>
        <end position="91"/>
    </location>
</feature>
<comment type="pathway">
    <text evidence="10 11">Cell wall biogenesis; peptidoglycan biosynthesis.</text>
</comment>
<keyword evidence="6 10" id="KW-0133">Cell shape</keyword>
<protein>
    <recommendedName>
        <fullName evidence="10 11">UDP-N-acetylmuramoyl-tripeptide--D-alanyl-D-alanine ligase</fullName>
        <ecNumber evidence="10 11">6.3.2.10</ecNumber>
    </recommendedName>
    <alternativeName>
        <fullName evidence="10">D-alanyl-D-alanine-adding enzyme</fullName>
    </alternativeName>
</protein>
<dbReference type="PANTHER" id="PTHR43024:SF1">
    <property type="entry name" value="UDP-N-ACETYLMURAMOYL-TRIPEPTIDE--D-ALANYL-D-ALANINE LIGASE"/>
    <property type="match status" value="1"/>
</dbReference>
<dbReference type="SUPFAM" id="SSF53623">
    <property type="entry name" value="MurD-like peptide ligases, catalytic domain"/>
    <property type="match status" value="1"/>
</dbReference>
<dbReference type="Pfam" id="PF02875">
    <property type="entry name" value="Mur_ligase_C"/>
    <property type="match status" value="1"/>
</dbReference>
<evidence type="ECO:0000313" key="15">
    <source>
        <dbReference type="EMBL" id="MCO6049993.1"/>
    </source>
</evidence>
<dbReference type="Pfam" id="PF08245">
    <property type="entry name" value="Mur_ligase_M"/>
    <property type="match status" value="1"/>
</dbReference>
<evidence type="ECO:0000256" key="9">
    <source>
        <dbReference type="ARBA" id="ARBA00023316"/>
    </source>
</evidence>
<dbReference type="InterPro" id="IPR013221">
    <property type="entry name" value="Mur_ligase_cen"/>
</dbReference>
<dbReference type="NCBIfam" id="TIGR01143">
    <property type="entry name" value="murF"/>
    <property type="match status" value="1"/>
</dbReference>
<evidence type="ECO:0000256" key="5">
    <source>
        <dbReference type="ARBA" id="ARBA00022840"/>
    </source>
</evidence>
<evidence type="ECO:0000313" key="16">
    <source>
        <dbReference type="Proteomes" id="UP001205906"/>
    </source>
</evidence>
<dbReference type="InterPro" id="IPR005863">
    <property type="entry name" value="UDP-N-AcMur_synth"/>
</dbReference>
<evidence type="ECO:0000259" key="14">
    <source>
        <dbReference type="Pfam" id="PF08245"/>
    </source>
</evidence>
<keyword evidence="9 10" id="KW-0961">Cell wall biogenesis/degradation</keyword>
<dbReference type="InterPro" id="IPR051046">
    <property type="entry name" value="MurCDEF_CellWall_CoF430Synth"/>
</dbReference>
<dbReference type="SUPFAM" id="SSF53244">
    <property type="entry name" value="MurD-like peptide ligases, peptide-binding domain"/>
    <property type="match status" value="1"/>
</dbReference>
<name>A0ABT1C5P3_9HYPH</name>
<keyword evidence="16" id="KW-1185">Reference proteome</keyword>
<keyword evidence="3 10" id="KW-0132">Cell division</keyword>
<evidence type="ECO:0000259" key="13">
    <source>
        <dbReference type="Pfam" id="PF02875"/>
    </source>
</evidence>
<evidence type="ECO:0000256" key="1">
    <source>
        <dbReference type="ARBA" id="ARBA00022490"/>
    </source>
</evidence>
<keyword evidence="2 10" id="KW-0436">Ligase</keyword>
<feature type="binding site" evidence="10">
    <location>
        <begin position="114"/>
        <end position="120"/>
    </location>
    <ligand>
        <name>ATP</name>
        <dbReference type="ChEBI" id="CHEBI:30616"/>
    </ligand>
</feature>
<keyword evidence="5 10" id="KW-0067">ATP-binding</keyword>
<dbReference type="Proteomes" id="UP001205906">
    <property type="component" value="Unassembled WGS sequence"/>
</dbReference>
<evidence type="ECO:0000256" key="3">
    <source>
        <dbReference type="ARBA" id="ARBA00022618"/>
    </source>
</evidence>
<dbReference type="EMBL" id="JAMXQS010000004">
    <property type="protein sequence ID" value="MCO6049993.1"/>
    <property type="molecule type" value="Genomic_DNA"/>
</dbReference>
<accession>A0ABT1C5P3</accession>
<evidence type="ECO:0000256" key="4">
    <source>
        <dbReference type="ARBA" id="ARBA00022741"/>
    </source>
</evidence>
<comment type="subcellular location">
    <subcellularLocation>
        <location evidence="10 11">Cytoplasm</location>
    </subcellularLocation>
</comment>
<comment type="similarity">
    <text evidence="10">Belongs to the MurCDEF family. MurF subfamily.</text>
</comment>
<comment type="catalytic activity">
    <reaction evidence="10 11">
        <text>D-alanyl-D-alanine + UDP-N-acetyl-alpha-D-muramoyl-L-alanyl-gamma-D-glutamyl-meso-2,6-diaminopimelate + ATP = UDP-N-acetyl-alpha-D-muramoyl-L-alanyl-gamma-D-glutamyl-meso-2,6-diaminopimeloyl-D-alanyl-D-alanine + ADP + phosphate + H(+)</text>
        <dbReference type="Rhea" id="RHEA:28374"/>
        <dbReference type="ChEBI" id="CHEBI:15378"/>
        <dbReference type="ChEBI" id="CHEBI:30616"/>
        <dbReference type="ChEBI" id="CHEBI:43474"/>
        <dbReference type="ChEBI" id="CHEBI:57822"/>
        <dbReference type="ChEBI" id="CHEBI:61386"/>
        <dbReference type="ChEBI" id="CHEBI:83905"/>
        <dbReference type="ChEBI" id="CHEBI:456216"/>
        <dbReference type="EC" id="6.3.2.10"/>
    </reaction>
</comment>
<proteinExistence type="inferred from homology"/>
<keyword evidence="8 10" id="KW-0131">Cell cycle</keyword>
<dbReference type="InterPro" id="IPR035911">
    <property type="entry name" value="MurE/MurF_N"/>
</dbReference>